<dbReference type="InterPro" id="IPR029071">
    <property type="entry name" value="Ubiquitin-like_domsf"/>
</dbReference>
<feature type="non-terminal residue" evidence="2">
    <location>
        <position position="1"/>
    </location>
</feature>
<feature type="domain" description="Ras-associating" evidence="1">
    <location>
        <begin position="115"/>
        <end position="195"/>
    </location>
</feature>
<comment type="caution">
    <text evidence="2">The sequence shown here is derived from an EMBL/GenBank/DDBJ whole genome shotgun (WGS) entry which is preliminary data.</text>
</comment>
<proteinExistence type="predicted"/>
<keyword evidence="3" id="KW-1185">Reference proteome</keyword>
<evidence type="ECO:0000313" key="3">
    <source>
        <dbReference type="Proteomes" id="UP001476798"/>
    </source>
</evidence>
<sequence length="212" mass="23892">EFDVLSQIRLLQASCSQYNLPNHPKIAAWLHGHKLLTDQESYEMSRQLEPPVDTCSPTSWKSPSPCGSSSDCTTELCSTDLGSAGTSRRNPHLASHHKRSISMTALPMYNHQGSDSCIIRVSVDLGHNNGNMYKSILVIQRALEKHYLEHLNPQDFTLSQIISQQKELLVPDKANVFYAMSTTANFDFVLRKYRKCQKKPLRPTTSLGLFTK</sequence>
<dbReference type="SUPFAM" id="SSF48366">
    <property type="entry name" value="Ras GEF"/>
    <property type="match status" value="1"/>
</dbReference>
<dbReference type="InterPro" id="IPR023578">
    <property type="entry name" value="Ras_GEF_dom_sf"/>
</dbReference>
<dbReference type="SUPFAM" id="SSF54236">
    <property type="entry name" value="Ubiquitin-like"/>
    <property type="match status" value="1"/>
</dbReference>
<dbReference type="Proteomes" id="UP001476798">
    <property type="component" value="Unassembled WGS sequence"/>
</dbReference>
<dbReference type="EMBL" id="JAHRIO010060911">
    <property type="protein sequence ID" value="MEQ2178413.1"/>
    <property type="molecule type" value="Genomic_DNA"/>
</dbReference>
<reference evidence="2 3" key="1">
    <citation type="submission" date="2021-06" db="EMBL/GenBank/DDBJ databases">
        <authorList>
            <person name="Palmer J.M."/>
        </authorList>
    </citation>
    <scope>NUCLEOTIDE SEQUENCE [LARGE SCALE GENOMIC DNA]</scope>
    <source>
        <strain evidence="2 3">GA_2019</strain>
        <tissue evidence="2">Muscle</tissue>
    </source>
</reference>
<dbReference type="InterPro" id="IPR000159">
    <property type="entry name" value="RA_dom"/>
</dbReference>
<dbReference type="PROSITE" id="PS50200">
    <property type="entry name" value="RA"/>
    <property type="match status" value="1"/>
</dbReference>
<accession>A0ABV0P3Y7</accession>
<organism evidence="2 3">
    <name type="scientific">Goodea atripinnis</name>
    <dbReference type="NCBI Taxonomy" id="208336"/>
    <lineage>
        <taxon>Eukaryota</taxon>
        <taxon>Metazoa</taxon>
        <taxon>Chordata</taxon>
        <taxon>Craniata</taxon>
        <taxon>Vertebrata</taxon>
        <taxon>Euteleostomi</taxon>
        <taxon>Actinopterygii</taxon>
        <taxon>Neopterygii</taxon>
        <taxon>Teleostei</taxon>
        <taxon>Neoteleostei</taxon>
        <taxon>Acanthomorphata</taxon>
        <taxon>Ovalentaria</taxon>
        <taxon>Atherinomorphae</taxon>
        <taxon>Cyprinodontiformes</taxon>
        <taxon>Goodeidae</taxon>
        <taxon>Goodea</taxon>
    </lineage>
</organism>
<dbReference type="Pfam" id="PF00788">
    <property type="entry name" value="RA"/>
    <property type="match status" value="1"/>
</dbReference>
<dbReference type="CDD" id="cd00153">
    <property type="entry name" value="RA_RalGDS_like"/>
    <property type="match status" value="1"/>
</dbReference>
<name>A0ABV0P3Y7_9TELE</name>
<dbReference type="SMART" id="SM00314">
    <property type="entry name" value="RA"/>
    <property type="match status" value="1"/>
</dbReference>
<dbReference type="Gene3D" id="3.10.20.90">
    <property type="entry name" value="Phosphatidylinositol 3-kinase Catalytic Subunit, Chain A, domain 1"/>
    <property type="match status" value="1"/>
</dbReference>
<dbReference type="InterPro" id="IPR036964">
    <property type="entry name" value="RASGEF_cat_dom_sf"/>
</dbReference>
<dbReference type="Gene3D" id="1.10.840.10">
    <property type="entry name" value="Ras guanine-nucleotide exchange factors catalytic domain"/>
    <property type="match status" value="1"/>
</dbReference>
<protein>
    <recommendedName>
        <fullName evidence="1">Ras-associating domain-containing protein</fullName>
    </recommendedName>
</protein>
<evidence type="ECO:0000259" key="1">
    <source>
        <dbReference type="PROSITE" id="PS50200"/>
    </source>
</evidence>
<evidence type="ECO:0000313" key="2">
    <source>
        <dbReference type="EMBL" id="MEQ2178413.1"/>
    </source>
</evidence>
<gene>
    <name evidence="2" type="ORF">GOODEAATRI_013784</name>
</gene>